<feature type="compositionally biased region" description="Basic and acidic residues" evidence="1">
    <location>
        <begin position="156"/>
        <end position="176"/>
    </location>
</feature>
<accession>A0A1I6NWM8</accession>
<keyword evidence="4" id="KW-1185">Reference proteome</keyword>
<evidence type="ECO:0000256" key="2">
    <source>
        <dbReference type="SAM" id="SignalP"/>
    </source>
</evidence>
<evidence type="ECO:0000313" key="3">
    <source>
        <dbReference type="EMBL" id="SFS32248.1"/>
    </source>
</evidence>
<keyword evidence="2" id="KW-0732">Signal</keyword>
<dbReference type="OrthoDB" id="2988184at2"/>
<dbReference type="AlphaFoldDB" id="A0A1I6NWM8"/>
<dbReference type="Proteomes" id="UP000198660">
    <property type="component" value="Unassembled WGS sequence"/>
</dbReference>
<name>A0A1I6NWM8_9BACL</name>
<feature type="compositionally biased region" description="Polar residues" evidence="1">
    <location>
        <begin position="140"/>
        <end position="153"/>
    </location>
</feature>
<protein>
    <submittedName>
        <fullName evidence="3">Uncharacterized protein</fullName>
    </submittedName>
</protein>
<reference evidence="4" key="1">
    <citation type="submission" date="2016-10" db="EMBL/GenBank/DDBJ databases">
        <authorList>
            <person name="Varghese N."/>
            <person name="Submissions S."/>
        </authorList>
    </citation>
    <scope>NUCLEOTIDE SEQUENCE [LARGE SCALE GENOMIC DNA]</scope>
    <source>
        <strain evidence="4">DSM 45789</strain>
    </source>
</reference>
<feature type="region of interest" description="Disordered" evidence="1">
    <location>
        <begin position="126"/>
        <end position="205"/>
    </location>
</feature>
<dbReference type="RefSeq" id="WP_091832466.1">
    <property type="nucleotide sequence ID" value="NZ_FPAA01000001.1"/>
</dbReference>
<feature type="signal peptide" evidence="2">
    <location>
        <begin position="1"/>
        <end position="23"/>
    </location>
</feature>
<feature type="compositionally biased region" description="Polar residues" evidence="1">
    <location>
        <begin position="180"/>
        <end position="191"/>
    </location>
</feature>
<dbReference type="EMBL" id="FPAA01000001">
    <property type="protein sequence ID" value="SFS32248.1"/>
    <property type="molecule type" value="Genomic_DNA"/>
</dbReference>
<evidence type="ECO:0000256" key="1">
    <source>
        <dbReference type="SAM" id="MobiDB-lite"/>
    </source>
</evidence>
<sequence>MRTATLALIMCFFAFIAAPSAFADNSTEPNQQPIQAIYSLENGQHHVQVTLPHAVNPQGNWILTLNGSDEQSSPDASPLRAFTANYNDLVPGRTYQVIAVWYGKNNGQAMDLNSCFQFQAEDPATHKGTPTKLVDCGFKNPTSSADTTDQPPSKFSPEKKDPGTTLDAPEKTKATDSEEQSNQLDNLNSASKEGGKLPHTTVPAPWGSAGIQLILVGCALMGRRQSSTHQ</sequence>
<feature type="chain" id="PRO_5009303884" evidence="2">
    <location>
        <begin position="24"/>
        <end position="230"/>
    </location>
</feature>
<gene>
    <name evidence="3" type="ORF">SAMN05444972_101193</name>
</gene>
<evidence type="ECO:0000313" key="4">
    <source>
        <dbReference type="Proteomes" id="UP000198660"/>
    </source>
</evidence>
<organism evidence="3 4">
    <name type="scientific">Marininema halotolerans</name>
    <dbReference type="NCBI Taxonomy" id="1155944"/>
    <lineage>
        <taxon>Bacteria</taxon>
        <taxon>Bacillati</taxon>
        <taxon>Bacillota</taxon>
        <taxon>Bacilli</taxon>
        <taxon>Bacillales</taxon>
        <taxon>Thermoactinomycetaceae</taxon>
        <taxon>Marininema</taxon>
    </lineage>
</organism>
<proteinExistence type="predicted"/>